<dbReference type="InterPro" id="IPR002645">
    <property type="entry name" value="STAS_dom"/>
</dbReference>
<dbReference type="SUPFAM" id="SSF52091">
    <property type="entry name" value="SpoIIaa-like"/>
    <property type="match status" value="1"/>
</dbReference>
<evidence type="ECO:0000313" key="2">
    <source>
        <dbReference type="EMBL" id="PPK66324.1"/>
    </source>
</evidence>
<feature type="domain" description="STAS" evidence="1">
    <location>
        <begin position="18"/>
        <end position="112"/>
    </location>
</feature>
<dbReference type="CDD" id="cd07043">
    <property type="entry name" value="STAS_anti-anti-sigma_factors"/>
    <property type="match status" value="1"/>
</dbReference>
<keyword evidence="3" id="KW-1185">Reference proteome</keyword>
<gene>
    <name evidence="2" type="ORF">CLV40_11028</name>
</gene>
<name>A0A2S6GM60_9PSEU</name>
<dbReference type="Proteomes" id="UP000239203">
    <property type="component" value="Unassembled WGS sequence"/>
</dbReference>
<dbReference type="EMBL" id="PTIX01000010">
    <property type="protein sequence ID" value="PPK66324.1"/>
    <property type="molecule type" value="Genomic_DNA"/>
</dbReference>
<organism evidence="2 3">
    <name type="scientific">Actinokineospora auranticolor</name>
    <dbReference type="NCBI Taxonomy" id="155976"/>
    <lineage>
        <taxon>Bacteria</taxon>
        <taxon>Bacillati</taxon>
        <taxon>Actinomycetota</taxon>
        <taxon>Actinomycetes</taxon>
        <taxon>Pseudonocardiales</taxon>
        <taxon>Pseudonocardiaceae</taxon>
        <taxon>Actinokineospora</taxon>
    </lineage>
</organism>
<dbReference type="AlphaFoldDB" id="A0A2S6GM60"/>
<comment type="caution">
    <text evidence="2">The sequence shown here is derived from an EMBL/GenBank/DDBJ whole genome shotgun (WGS) entry which is preliminary data.</text>
</comment>
<protein>
    <submittedName>
        <fullName evidence="2">Anti-anti-sigma factor</fullName>
    </submittedName>
</protein>
<dbReference type="PROSITE" id="PS50801">
    <property type="entry name" value="STAS"/>
    <property type="match status" value="1"/>
</dbReference>
<reference evidence="2 3" key="1">
    <citation type="submission" date="2018-02" db="EMBL/GenBank/DDBJ databases">
        <title>Genomic Encyclopedia of Archaeal and Bacterial Type Strains, Phase II (KMG-II): from individual species to whole genera.</title>
        <authorList>
            <person name="Goeker M."/>
        </authorList>
    </citation>
    <scope>NUCLEOTIDE SEQUENCE [LARGE SCALE GENOMIC DNA]</scope>
    <source>
        <strain evidence="2 3">YU 961-1</strain>
    </source>
</reference>
<dbReference type="GO" id="GO:0043856">
    <property type="term" value="F:anti-sigma factor antagonist activity"/>
    <property type="evidence" value="ECO:0007669"/>
    <property type="project" value="TreeGrafter"/>
</dbReference>
<evidence type="ECO:0000259" key="1">
    <source>
        <dbReference type="PROSITE" id="PS50801"/>
    </source>
</evidence>
<dbReference type="RefSeq" id="WP_181043592.1">
    <property type="nucleotide sequence ID" value="NZ_CP154825.1"/>
</dbReference>
<accession>A0A2S6GM60</accession>
<sequence length="113" mass="11791">MRSTPLELAISHDRRAPVLRLSGDIDLATCPTVEAALAVRLRRAPALLVVDLGAVGFIGSCGLELLAETRRTALGSVRVAACVPAVLRAMEVTGTIEAIAPYRTVADALTVDA</sequence>
<proteinExistence type="predicted"/>
<dbReference type="PANTHER" id="PTHR33495">
    <property type="entry name" value="ANTI-SIGMA FACTOR ANTAGONIST TM_1081-RELATED-RELATED"/>
    <property type="match status" value="1"/>
</dbReference>
<dbReference type="PANTHER" id="PTHR33495:SF2">
    <property type="entry name" value="ANTI-SIGMA FACTOR ANTAGONIST TM_1081-RELATED"/>
    <property type="match status" value="1"/>
</dbReference>
<dbReference type="Pfam" id="PF01740">
    <property type="entry name" value="STAS"/>
    <property type="match status" value="1"/>
</dbReference>
<dbReference type="InterPro" id="IPR036513">
    <property type="entry name" value="STAS_dom_sf"/>
</dbReference>
<dbReference type="Gene3D" id="3.30.750.24">
    <property type="entry name" value="STAS domain"/>
    <property type="match status" value="1"/>
</dbReference>
<evidence type="ECO:0000313" key="3">
    <source>
        <dbReference type="Proteomes" id="UP000239203"/>
    </source>
</evidence>